<sequence length="77" mass="8727">MQTAILLMSSWRKASVCAQNFPVKIRNCATLCCWVLHPVKVNVKAEPEVSVLTSVRVDIYIPPFSHHSLYRISMQIA</sequence>
<proteinExistence type="predicted"/>
<dbReference type="Proteomes" id="UP000076858">
    <property type="component" value="Unassembled WGS sequence"/>
</dbReference>
<accession>A0A165A474</accession>
<dbReference type="AlphaFoldDB" id="A0A165A474"/>
<evidence type="ECO:0000313" key="2">
    <source>
        <dbReference type="Proteomes" id="UP000076858"/>
    </source>
</evidence>
<organism evidence="1 2">
    <name type="scientific">Daphnia magna</name>
    <dbReference type="NCBI Taxonomy" id="35525"/>
    <lineage>
        <taxon>Eukaryota</taxon>
        <taxon>Metazoa</taxon>
        <taxon>Ecdysozoa</taxon>
        <taxon>Arthropoda</taxon>
        <taxon>Crustacea</taxon>
        <taxon>Branchiopoda</taxon>
        <taxon>Diplostraca</taxon>
        <taxon>Cladocera</taxon>
        <taxon>Anomopoda</taxon>
        <taxon>Daphniidae</taxon>
        <taxon>Daphnia</taxon>
    </lineage>
</organism>
<evidence type="ECO:0000313" key="1">
    <source>
        <dbReference type="EMBL" id="KZS17158.1"/>
    </source>
</evidence>
<comment type="caution">
    <text evidence="1">The sequence shown here is derived from an EMBL/GenBank/DDBJ whole genome shotgun (WGS) entry which is preliminary data.</text>
</comment>
<dbReference type="EMBL" id="LRGB01000642">
    <property type="protein sequence ID" value="KZS17158.1"/>
    <property type="molecule type" value="Genomic_DNA"/>
</dbReference>
<name>A0A165A474_9CRUS</name>
<protein>
    <submittedName>
        <fullName evidence="1">Uncharacterized protein</fullName>
    </submittedName>
</protein>
<reference evidence="1 2" key="1">
    <citation type="submission" date="2016-03" db="EMBL/GenBank/DDBJ databases">
        <title>EvidentialGene: Evidence-directed Construction of Genes on Genomes.</title>
        <authorList>
            <person name="Gilbert D.G."/>
            <person name="Choi J.-H."/>
            <person name="Mockaitis K."/>
            <person name="Colbourne J."/>
            <person name="Pfrender M."/>
        </authorList>
    </citation>
    <scope>NUCLEOTIDE SEQUENCE [LARGE SCALE GENOMIC DNA]</scope>
    <source>
        <strain evidence="1 2">Xinb3</strain>
        <tissue evidence="1">Complete organism</tissue>
    </source>
</reference>
<gene>
    <name evidence="1" type="ORF">APZ42_016735</name>
</gene>
<keyword evidence="2" id="KW-1185">Reference proteome</keyword>